<evidence type="ECO:0000256" key="3">
    <source>
        <dbReference type="ARBA" id="ARBA00022989"/>
    </source>
</evidence>
<name>A0A832EKI2_9BACT</name>
<keyword evidence="4 5" id="KW-0472">Membrane</keyword>
<dbReference type="GO" id="GO:0006874">
    <property type="term" value="P:intracellular calcium ion homeostasis"/>
    <property type="evidence" value="ECO:0007669"/>
    <property type="project" value="TreeGrafter"/>
</dbReference>
<dbReference type="InterPro" id="IPR004837">
    <property type="entry name" value="NaCa_Exmemb"/>
</dbReference>
<proteinExistence type="predicted"/>
<feature type="transmembrane region" description="Helical" evidence="5">
    <location>
        <begin position="271"/>
        <end position="290"/>
    </location>
</feature>
<evidence type="ECO:0000259" key="6">
    <source>
        <dbReference type="Pfam" id="PF01699"/>
    </source>
</evidence>
<feature type="domain" description="Sodium/calcium exchanger membrane region" evidence="6">
    <location>
        <begin position="5"/>
        <end position="144"/>
    </location>
</feature>
<dbReference type="Gene3D" id="6.10.280.80">
    <property type="entry name" value="NCX, peripheral helical region"/>
    <property type="match status" value="1"/>
</dbReference>
<dbReference type="InterPro" id="IPR044880">
    <property type="entry name" value="NCX_ion-bd_dom_sf"/>
</dbReference>
<gene>
    <name evidence="7" type="ORF">ENS06_15305</name>
</gene>
<dbReference type="AlphaFoldDB" id="A0A832EKI2"/>
<feature type="transmembrane region" description="Helical" evidence="5">
    <location>
        <begin position="34"/>
        <end position="56"/>
    </location>
</feature>
<dbReference type="Pfam" id="PF01699">
    <property type="entry name" value="Na_Ca_ex"/>
    <property type="match status" value="2"/>
</dbReference>
<protein>
    <submittedName>
        <fullName evidence="7">Calcium/sodium antiporter</fullName>
    </submittedName>
</protein>
<accession>A0A832EKI2</accession>
<sequence>MLLYVTAVVLGTVALVWGADRFVDGAAALAQRLGVSPIIIGLTVVSFGTSLPELLVSVSATVMGHPDVAVGNVVGSNIANIGLILGAASLFRPLMVHGSLVHREYPLLIGVSVLAWLMARNGTFSRFEGLLLVAGLALFVAWMTVTAKQGAPEVLLKEASRAGGVFEEGPSSAKLVFSLLAGLIGLTAGSRFLVWGGVALARTFGVSELVIGLTLVALGTSLPELATSVAGAIKKQDDIAVGNVVGSNLFNTLAILGIPSLIRPLQVSAEAFHRDFPVMLFATLVLWPVCRSWRGRQGRVNRLEGGALVAGYLVYVGILLKP</sequence>
<reference evidence="7" key="1">
    <citation type="journal article" date="2020" name="mSystems">
        <title>Genome- and Community-Level Interaction Insights into Carbon Utilization and Element Cycling Functions of Hydrothermarchaeota in Hydrothermal Sediment.</title>
        <authorList>
            <person name="Zhou Z."/>
            <person name="Liu Y."/>
            <person name="Xu W."/>
            <person name="Pan J."/>
            <person name="Luo Z.H."/>
            <person name="Li M."/>
        </authorList>
    </citation>
    <scope>NUCLEOTIDE SEQUENCE [LARGE SCALE GENOMIC DNA]</scope>
    <source>
        <strain evidence="7">SpSt-456</strain>
    </source>
</reference>
<feature type="transmembrane region" description="Helical" evidence="5">
    <location>
        <begin position="129"/>
        <end position="147"/>
    </location>
</feature>
<evidence type="ECO:0000256" key="2">
    <source>
        <dbReference type="ARBA" id="ARBA00022692"/>
    </source>
</evidence>
<dbReference type="GO" id="GO:0005886">
    <property type="term" value="C:plasma membrane"/>
    <property type="evidence" value="ECO:0007669"/>
    <property type="project" value="TreeGrafter"/>
</dbReference>
<evidence type="ECO:0000256" key="5">
    <source>
        <dbReference type="SAM" id="Phobius"/>
    </source>
</evidence>
<evidence type="ECO:0000256" key="1">
    <source>
        <dbReference type="ARBA" id="ARBA00004141"/>
    </source>
</evidence>
<dbReference type="Gene3D" id="1.20.1420.30">
    <property type="entry name" value="NCX, central ion-binding region"/>
    <property type="match status" value="1"/>
</dbReference>
<keyword evidence="2 5" id="KW-0812">Transmembrane</keyword>
<feature type="transmembrane region" description="Helical" evidence="5">
    <location>
        <begin position="302"/>
        <end position="320"/>
    </location>
</feature>
<keyword evidence="3 5" id="KW-1133">Transmembrane helix</keyword>
<dbReference type="InterPro" id="IPR004481">
    <property type="entry name" value="K/Na/Ca-exchanger"/>
</dbReference>
<dbReference type="EMBL" id="DSTK01000041">
    <property type="protein sequence ID" value="HFK98679.1"/>
    <property type="molecule type" value="Genomic_DNA"/>
</dbReference>
<dbReference type="NCBIfam" id="TIGR00367">
    <property type="entry name" value="calcium/sodium antiporter"/>
    <property type="match status" value="1"/>
</dbReference>
<dbReference type="PANTHER" id="PTHR10846:SF8">
    <property type="entry name" value="INNER MEMBRANE PROTEIN YRBG"/>
    <property type="match status" value="1"/>
</dbReference>
<feature type="transmembrane region" description="Helical" evidence="5">
    <location>
        <begin position="100"/>
        <end position="117"/>
    </location>
</feature>
<comment type="caution">
    <text evidence="7">The sequence shown here is derived from an EMBL/GenBank/DDBJ whole genome shotgun (WGS) entry which is preliminary data.</text>
</comment>
<evidence type="ECO:0000256" key="4">
    <source>
        <dbReference type="ARBA" id="ARBA00023136"/>
    </source>
</evidence>
<organism evidence="7">
    <name type="scientific">Desulfacinum infernum</name>
    <dbReference type="NCBI Taxonomy" id="35837"/>
    <lineage>
        <taxon>Bacteria</taxon>
        <taxon>Pseudomonadati</taxon>
        <taxon>Thermodesulfobacteriota</taxon>
        <taxon>Syntrophobacteria</taxon>
        <taxon>Syntrophobacterales</taxon>
        <taxon>Syntrophobacteraceae</taxon>
        <taxon>Desulfacinum</taxon>
    </lineage>
</organism>
<dbReference type="GO" id="GO:0005262">
    <property type="term" value="F:calcium channel activity"/>
    <property type="evidence" value="ECO:0007669"/>
    <property type="project" value="TreeGrafter"/>
</dbReference>
<feature type="transmembrane region" description="Helical" evidence="5">
    <location>
        <begin position="68"/>
        <end position="88"/>
    </location>
</feature>
<dbReference type="GO" id="GO:0008273">
    <property type="term" value="F:calcium, potassium:sodium antiporter activity"/>
    <property type="evidence" value="ECO:0007669"/>
    <property type="project" value="TreeGrafter"/>
</dbReference>
<dbReference type="PANTHER" id="PTHR10846">
    <property type="entry name" value="SODIUM/POTASSIUM/CALCIUM EXCHANGER"/>
    <property type="match status" value="1"/>
</dbReference>
<evidence type="ECO:0000313" key="7">
    <source>
        <dbReference type="EMBL" id="HFK98679.1"/>
    </source>
</evidence>
<comment type="subcellular location">
    <subcellularLocation>
        <location evidence="1">Membrane</location>
        <topology evidence="1">Multi-pass membrane protein</topology>
    </subcellularLocation>
</comment>
<feature type="domain" description="Sodium/calcium exchanger membrane region" evidence="6">
    <location>
        <begin position="175"/>
        <end position="320"/>
    </location>
</feature>
<feature type="transmembrane region" description="Helical" evidence="5">
    <location>
        <begin position="175"/>
        <end position="194"/>
    </location>
</feature>